<accession>A0A8G2BGN2</accession>
<sequence length="306" mass="32822">MTQTTERMHALLKSEGIVLAPGCWDALTGLLVEQAGFDAVYVSGAGIAYTRLGRPDIGLMGLREIADTLTAIRERISIPMIVDGDNGHGNALSVQRTVREYERAGADVIQLEDQSLPKRCGHLKGKGLVSADEMVGKLRAALDTRRDTLIMARTDAIAVEGFEAALDRAERYVEAGVDLLFVEAPESDAQIAEISRRFAGRVPLLANMVEGGATPIRSTEQMAEHGFKVVIFPGGTARAMVPALQAYFASLKQHGTTAPWRDRMLDLKGLNDVLGTPQMLEEGAKYDAAAVAQGSTRKGTGTDGDD</sequence>
<dbReference type="AlphaFoldDB" id="A0A8G2BGN2"/>
<keyword evidence="2" id="KW-1185">Reference proteome</keyword>
<comment type="caution">
    <text evidence="1">The sequence shown here is derived from an EMBL/GenBank/DDBJ whole genome shotgun (WGS) entry which is preliminary data.</text>
</comment>
<dbReference type="Proteomes" id="UP000198615">
    <property type="component" value="Unassembled WGS sequence"/>
</dbReference>
<dbReference type="InterPro" id="IPR040442">
    <property type="entry name" value="Pyrv_kinase-like_dom_sf"/>
</dbReference>
<dbReference type="EMBL" id="FNBW01000001">
    <property type="protein sequence ID" value="SDF13482.1"/>
    <property type="molecule type" value="Genomic_DNA"/>
</dbReference>
<dbReference type="CDD" id="cd00377">
    <property type="entry name" value="ICL_PEPM"/>
    <property type="match status" value="1"/>
</dbReference>
<dbReference type="PANTHER" id="PTHR42905">
    <property type="entry name" value="PHOSPHOENOLPYRUVATE CARBOXYLASE"/>
    <property type="match status" value="1"/>
</dbReference>
<evidence type="ECO:0000313" key="2">
    <source>
        <dbReference type="Proteomes" id="UP000198615"/>
    </source>
</evidence>
<dbReference type="InterPro" id="IPR039556">
    <property type="entry name" value="ICL/PEPM"/>
</dbReference>
<organism evidence="1 2">
    <name type="scientific">Thalassobaculum litoreum DSM 18839</name>
    <dbReference type="NCBI Taxonomy" id="1123362"/>
    <lineage>
        <taxon>Bacteria</taxon>
        <taxon>Pseudomonadati</taxon>
        <taxon>Pseudomonadota</taxon>
        <taxon>Alphaproteobacteria</taxon>
        <taxon>Rhodospirillales</taxon>
        <taxon>Thalassobaculaceae</taxon>
        <taxon>Thalassobaculum</taxon>
    </lineage>
</organism>
<keyword evidence="1" id="KW-0456">Lyase</keyword>
<name>A0A8G2BGN2_9PROT</name>
<dbReference type="InterPro" id="IPR015813">
    <property type="entry name" value="Pyrv/PenolPyrv_kinase-like_dom"/>
</dbReference>
<dbReference type="InterPro" id="IPR018523">
    <property type="entry name" value="Isocitrate_lyase_ph_CS"/>
</dbReference>
<proteinExistence type="predicted"/>
<evidence type="ECO:0000313" key="1">
    <source>
        <dbReference type="EMBL" id="SDF13482.1"/>
    </source>
</evidence>
<dbReference type="PROSITE" id="PS00161">
    <property type="entry name" value="ISOCITRATE_LYASE"/>
    <property type="match status" value="1"/>
</dbReference>
<gene>
    <name evidence="1" type="ORF">SAMN05660686_00397</name>
</gene>
<dbReference type="Gene3D" id="3.20.20.60">
    <property type="entry name" value="Phosphoenolpyruvate-binding domains"/>
    <property type="match status" value="1"/>
</dbReference>
<dbReference type="RefSeq" id="WP_245701888.1">
    <property type="nucleotide sequence ID" value="NZ_FNBW01000001.1"/>
</dbReference>
<dbReference type="GO" id="GO:0016833">
    <property type="term" value="F:oxo-acid-lyase activity"/>
    <property type="evidence" value="ECO:0007669"/>
    <property type="project" value="UniProtKB-ARBA"/>
</dbReference>
<protein>
    <submittedName>
        <fullName evidence="1">2-Methylisocitrate lyase, PEP mutase family</fullName>
    </submittedName>
</protein>
<dbReference type="SUPFAM" id="SSF51621">
    <property type="entry name" value="Phosphoenolpyruvate/pyruvate domain"/>
    <property type="match status" value="1"/>
</dbReference>
<dbReference type="PANTHER" id="PTHR42905:SF5">
    <property type="entry name" value="CARBOXYVINYL-CARBOXYPHOSPHONATE PHOSPHORYLMUTASE, CHLOROPLASTIC"/>
    <property type="match status" value="1"/>
</dbReference>
<reference evidence="1 2" key="1">
    <citation type="submission" date="2016-10" db="EMBL/GenBank/DDBJ databases">
        <authorList>
            <person name="Varghese N."/>
            <person name="Submissions S."/>
        </authorList>
    </citation>
    <scope>NUCLEOTIDE SEQUENCE [LARGE SCALE GENOMIC DNA]</scope>
    <source>
        <strain evidence="1 2">DSM 18839</strain>
    </source>
</reference>
<dbReference type="Pfam" id="PF13714">
    <property type="entry name" value="PEP_mutase"/>
    <property type="match status" value="1"/>
</dbReference>